<accession>A0A3B0Z4I0</accession>
<sequence length="120" mass="13495">MEQRWSPRTRADLDVDLSFHGEIVTGCKVRDIGMGGVFLEVEKAFPRDTVVELKFKVRAAGQDTKHRIRATVARANDAGLGMMFCDFDAGAFRSLQEVLHYVQSQLPADTESDELVKRTH</sequence>
<evidence type="ECO:0000313" key="2">
    <source>
        <dbReference type="EMBL" id="VAW88315.1"/>
    </source>
</evidence>
<dbReference type="InterPro" id="IPR009875">
    <property type="entry name" value="PilZ_domain"/>
</dbReference>
<gene>
    <name evidence="2" type="ORF">MNBD_GAMMA17-1387</name>
</gene>
<reference evidence="2" key="1">
    <citation type="submission" date="2018-06" db="EMBL/GenBank/DDBJ databases">
        <authorList>
            <person name="Zhirakovskaya E."/>
        </authorList>
    </citation>
    <scope>NUCLEOTIDE SEQUENCE</scope>
</reference>
<dbReference type="SUPFAM" id="SSF141371">
    <property type="entry name" value="PilZ domain-like"/>
    <property type="match status" value="1"/>
</dbReference>
<feature type="domain" description="PilZ" evidence="1">
    <location>
        <begin position="3"/>
        <end position="98"/>
    </location>
</feature>
<organism evidence="2">
    <name type="scientific">hydrothermal vent metagenome</name>
    <dbReference type="NCBI Taxonomy" id="652676"/>
    <lineage>
        <taxon>unclassified sequences</taxon>
        <taxon>metagenomes</taxon>
        <taxon>ecological metagenomes</taxon>
    </lineage>
</organism>
<dbReference type="GO" id="GO:0035438">
    <property type="term" value="F:cyclic-di-GMP binding"/>
    <property type="evidence" value="ECO:0007669"/>
    <property type="project" value="InterPro"/>
</dbReference>
<proteinExistence type="predicted"/>
<dbReference type="EMBL" id="UOFQ01000093">
    <property type="protein sequence ID" value="VAW88315.1"/>
    <property type="molecule type" value="Genomic_DNA"/>
</dbReference>
<dbReference type="Gene3D" id="2.40.10.220">
    <property type="entry name" value="predicted glycosyltransferase like domains"/>
    <property type="match status" value="1"/>
</dbReference>
<name>A0A3B0Z4I0_9ZZZZ</name>
<dbReference type="Pfam" id="PF07238">
    <property type="entry name" value="PilZ"/>
    <property type="match status" value="1"/>
</dbReference>
<evidence type="ECO:0000259" key="1">
    <source>
        <dbReference type="Pfam" id="PF07238"/>
    </source>
</evidence>
<protein>
    <recommendedName>
        <fullName evidence="1">PilZ domain-containing protein</fullName>
    </recommendedName>
</protein>
<dbReference type="AlphaFoldDB" id="A0A3B0Z4I0"/>